<evidence type="ECO:0000256" key="1">
    <source>
        <dbReference type="SAM" id="MobiDB-lite"/>
    </source>
</evidence>
<dbReference type="AlphaFoldDB" id="A0A3M7QM32"/>
<organism evidence="2 3">
    <name type="scientific">Brachionus plicatilis</name>
    <name type="common">Marine rotifer</name>
    <name type="synonym">Brachionus muelleri</name>
    <dbReference type="NCBI Taxonomy" id="10195"/>
    <lineage>
        <taxon>Eukaryota</taxon>
        <taxon>Metazoa</taxon>
        <taxon>Spiralia</taxon>
        <taxon>Gnathifera</taxon>
        <taxon>Rotifera</taxon>
        <taxon>Eurotatoria</taxon>
        <taxon>Monogononta</taxon>
        <taxon>Pseudotrocha</taxon>
        <taxon>Ploima</taxon>
        <taxon>Brachionidae</taxon>
        <taxon>Brachionus</taxon>
    </lineage>
</organism>
<reference evidence="2 3" key="1">
    <citation type="journal article" date="2018" name="Sci. Rep.">
        <title>Genomic signatures of local adaptation to the degree of environmental predictability in rotifers.</title>
        <authorList>
            <person name="Franch-Gras L."/>
            <person name="Hahn C."/>
            <person name="Garcia-Roger E.M."/>
            <person name="Carmona M.J."/>
            <person name="Serra M."/>
            <person name="Gomez A."/>
        </authorList>
    </citation>
    <scope>NUCLEOTIDE SEQUENCE [LARGE SCALE GENOMIC DNA]</scope>
    <source>
        <strain evidence="2">HYR1</strain>
    </source>
</reference>
<dbReference type="Proteomes" id="UP000276133">
    <property type="component" value="Unassembled WGS sequence"/>
</dbReference>
<feature type="region of interest" description="Disordered" evidence="1">
    <location>
        <begin position="1"/>
        <end position="25"/>
    </location>
</feature>
<comment type="caution">
    <text evidence="2">The sequence shown here is derived from an EMBL/GenBank/DDBJ whole genome shotgun (WGS) entry which is preliminary data.</text>
</comment>
<evidence type="ECO:0000313" key="3">
    <source>
        <dbReference type="Proteomes" id="UP000276133"/>
    </source>
</evidence>
<proteinExistence type="predicted"/>
<name>A0A3M7QM32_BRAPC</name>
<dbReference type="EMBL" id="REGN01005790">
    <property type="protein sequence ID" value="RNA11998.1"/>
    <property type="molecule type" value="Genomic_DNA"/>
</dbReference>
<protein>
    <submittedName>
        <fullName evidence="2">Uncharacterized protein</fullName>
    </submittedName>
</protein>
<feature type="compositionally biased region" description="Basic and acidic residues" evidence="1">
    <location>
        <begin position="1"/>
        <end position="11"/>
    </location>
</feature>
<dbReference type="OrthoDB" id="10597275at2759"/>
<evidence type="ECO:0000313" key="2">
    <source>
        <dbReference type="EMBL" id="RNA11998.1"/>
    </source>
</evidence>
<accession>A0A3M7QM32</accession>
<keyword evidence="3" id="KW-1185">Reference proteome</keyword>
<feature type="compositionally biased region" description="Basic and acidic residues" evidence="1">
    <location>
        <begin position="70"/>
        <end position="86"/>
    </location>
</feature>
<sequence>MESHGNYRRGEDELESNYSYGSGDDDPILTATITFDVTVDPNGQVISASEGQVIAEGVQRSVDGRGLNQLHHDPLPMVESDRHQNDDEGAESDDSASTSTDSLMERTKKYMSEEAGIIILKRTNQAAKNFNINLDFDVENSLSENALNAQGNNFNINFDFENSPQVGETKEPPQAWVDIDLMITSSATNSKIEERQSNETFEEIKNALRNRASNDAQYWRSLNQSDSNEVQIEPSLIENDATRESLNRSELKDESPGRFGNLKIWQIIV</sequence>
<feature type="region of interest" description="Disordered" evidence="1">
    <location>
        <begin position="65"/>
        <end position="103"/>
    </location>
</feature>
<gene>
    <name evidence="2" type="ORF">BpHYR1_022539</name>
</gene>